<dbReference type="STRING" id="387005.A0A183HKC7"/>
<dbReference type="Proteomes" id="UP000267606">
    <property type="component" value="Unassembled WGS sequence"/>
</dbReference>
<feature type="compositionally biased region" description="Polar residues" evidence="1">
    <location>
        <begin position="89"/>
        <end position="113"/>
    </location>
</feature>
<sequence>MTATTPATNLNTNDDYVLDIALLNDSLAVRQAGLTVQKHRNGHYRSQRYFNENASCERRNKRNPYTTVPDISASREKLIAFDATNKSVGSENDSFISSNISPVHPNEITNNGYRRNDDTDSDETTHGSSLIRPRHTRPPRKSKRRTTTDREQTAITCPDAIVAPSSSGYQSQNHSSR</sequence>
<gene>
    <name evidence="2" type="ORF">OFLC_LOCUS7939</name>
</gene>
<dbReference type="WBParaSite" id="OFLC_0000793801-mRNA-1">
    <property type="protein sequence ID" value="OFLC_0000793801-mRNA-1"/>
    <property type="gene ID" value="OFLC_0000793801"/>
</dbReference>
<keyword evidence="3" id="KW-1185">Reference proteome</keyword>
<name>A0A183HKC7_9BILA</name>
<accession>A0A183HKC7</accession>
<evidence type="ECO:0000313" key="3">
    <source>
        <dbReference type="Proteomes" id="UP000267606"/>
    </source>
</evidence>
<protein>
    <submittedName>
        <fullName evidence="2 4">Uncharacterized protein</fullName>
    </submittedName>
</protein>
<reference evidence="2 3" key="2">
    <citation type="submission" date="2018-11" db="EMBL/GenBank/DDBJ databases">
        <authorList>
            <consortium name="Pathogen Informatics"/>
        </authorList>
    </citation>
    <scope>NUCLEOTIDE SEQUENCE [LARGE SCALE GENOMIC DNA]</scope>
</reference>
<organism evidence="4">
    <name type="scientific">Onchocerca flexuosa</name>
    <dbReference type="NCBI Taxonomy" id="387005"/>
    <lineage>
        <taxon>Eukaryota</taxon>
        <taxon>Metazoa</taxon>
        <taxon>Ecdysozoa</taxon>
        <taxon>Nematoda</taxon>
        <taxon>Chromadorea</taxon>
        <taxon>Rhabditida</taxon>
        <taxon>Spirurina</taxon>
        <taxon>Spiruromorpha</taxon>
        <taxon>Filarioidea</taxon>
        <taxon>Onchocercidae</taxon>
        <taxon>Onchocerca</taxon>
    </lineage>
</organism>
<evidence type="ECO:0000256" key="1">
    <source>
        <dbReference type="SAM" id="MobiDB-lite"/>
    </source>
</evidence>
<feature type="compositionally biased region" description="Basic residues" evidence="1">
    <location>
        <begin position="132"/>
        <end position="145"/>
    </location>
</feature>
<reference evidence="4" key="1">
    <citation type="submission" date="2016-06" db="UniProtKB">
        <authorList>
            <consortium name="WormBaseParasite"/>
        </authorList>
    </citation>
    <scope>IDENTIFICATION</scope>
</reference>
<feature type="compositionally biased region" description="Low complexity" evidence="1">
    <location>
        <begin position="165"/>
        <end position="177"/>
    </location>
</feature>
<dbReference type="AlphaFoldDB" id="A0A183HKC7"/>
<dbReference type="EMBL" id="UZAJ01008633">
    <property type="protein sequence ID" value="VDO53261.1"/>
    <property type="molecule type" value="Genomic_DNA"/>
</dbReference>
<evidence type="ECO:0000313" key="2">
    <source>
        <dbReference type="EMBL" id="VDO53261.1"/>
    </source>
</evidence>
<proteinExistence type="predicted"/>
<feature type="region of interest" description="Disordered" evidence="1">
    <location>
        <begin position="89"/>
        <end position="177"/>
    </location>
</feature>
<evidence type="ECO:0000313" key="4">
    <source>
        <dbReference type="WBParaSite" id="OFLC_0000793801-mRNA-1"/>
    </source>
</evidence>